<dbReference type="NCBIfam" id="NF001211">
    <property type="entry name" value="PRK00179.1"/>
    <property type="match status" value="1"/>
</dbReference>
<dbReference type="RefSeq" id="WP_131907676.1">
    <property type="nucleotide sequence ID" value="NZ_BAAAFU010000007.1"/>
</dbReference>
<dbReference type="FunFam" id="3.40.50.10490:FF:000004">
    <property type="entry name" value="Glucose-6-phosphate isomerase"/>
    <property type="match status" value="1"/>
</dbReference>
<name>A0A4R1ETX0_9GAMM</name>
<dbReference type="PANTHER" id="PTHR11469">
    <property type="entry name" value="GLUCOSE-6-PHOSPHATE ISOMERASE"/>
    <property type="match status" value="1"/>
</dbReference>
<comment type="caution">
    <text evidence="9">The sequence shown here is derived from an EMBL/GenBank/DDBJ whole genome shotgun (WGS) entry which is preliminary data.</text>
</comment>
<comment type="function">
    <text evidence="7">Catalyzes the reversible isomerization of glucose-6-phosphate to fructose-6-phosphate.</text>
</comment>
<protein>
    <recommendedName>
        <fullName evidence="7">Glucose-6-phosphate isomerase</fullName>
        <shortName evidence="7">GPI</shortName>
        <ecNumber evidence="7">5.3.1.9</ecNumber>
    </recommendedName>
    <alternativeName>
        <fullName evidence="7">Phosphoglucose isomerase</fullName>
        <shortName evidence="7">PGI</shortName>
    </alternativeName>
    <alternativeName>
        <fullName evidence="7">Phosphohexose isomerase</fullName>
        <shortName evidence="7">PHI</shortName>
    </alternativeName>
</protein>
<feature type="active site" evidence="7">
    <location>
        <position position="391"/>
    </location>
</feature>
<evidence type="ECO:0000256" key="8">
    <source>
        <dbReference type="RuleBase" id="RU000612"/>
    </source>
</evidence>
<evidence type="ECO:0000256" key="1">
    <source>
        <dbReference type="ARBA" id="ARBA00004926"/>
    </source>
</evidence>
<dbReference type="Proteomes" id="UP000294887">
    <property type="component" value="Unassembled WGS sequence"/>
</dbReference>
<dbReference type="InterPro" id="IPR023096">
    <property type="entry name" value="G6P_Isomerase_C"/>
</dbReference>
<dbReference type="InterPro" id="IPR035482">
    <property type="entry name" value="SIS_PGI_2"/>
</dbReference>
<dbReference type="PRINTS" id="PR00662">
    <property type="entry name" value="G6PISOMERASE"/>
</dbReference>
<evidence type="ECO:0000256" key="4">
    <source>
        <dbReference type="ARBA" id="ARBA00023152"/>
    </source>
</evidence>
<dbReference type="GO" id="GO:0005829">
    <property type="term" value="C:cytosol"/>
    <property type="evidence" value="ECO:0007669"/>
    <property type="project" value="TreeGrafter"/>
</dbReference>
<dbReference type="Gene3D" id="3.40.50.10490">
    <property type="entry name" value="Glucose-6-phosphate isomerase like protein, domain 1"/>
    <property type="match status" value="2"/>
</dbReference>
<evidence type="ECO:0000313" key="10">
    <source>
        <dbReference type="Proteomes" id="UP000294887"/>
    </source>
</evidence>
<feature type="active site" description="Proton donor" evidence="7">
    <location>
        <position position="360"/>
    </location>
</feature>
<comment type="subcellular location">
    <subcellularLocation>
        <location evidence="7">Cytoplasm</location>
    </subcellularLocation>
</comment>
<comment type="catalytic activity">
    <reaction evidence="6 7 8">
        <text>alpha-D-glucose 6-phosphate = beta-D-fructose 6-phosphate</text>
        <dbReference type="Rhea" id="RHEA:11816"/>
        <dbReference type="ChEBI" id="CHEBI:57634"/>
        <dbReference type="ChEBI" id="CHEBI:58225"/>
        <dbReference type="EC" id="5.3.1.9"/>
    </reaction>
</comment>
<comment type="pathway">
    <text evidence="7">Carbohydrate biosynthesis; gluconeogenesis.</text>
</comment>
<dbReference type="CDD" id="cd05015">
    <property type="entry name" value="SIS_PGI_1"/>
    <property type="match status" value="1"/>
</dbReference>
<keyword evidence="7" id="KW-0963">Cytoplasm</keyword>
<dbReference type="OrthoDB" id="140919at2"/>
<dbReference type="EMBL" id="SMFQ01000005">
    <property type="protein sequence ID" value="TCJ83199.1"/>
    <property type="molecule type" value="Genomic_DNA"/>
</dbReference>
<keyword evidence="10" id="KW-1185">Reference proteome</keyword>
<comment type="pathway">
    <text evidence="1 7 8">Carbohydrate degradation; glycolysis; D-glyceraldehyde 3-phosphate and glycerone phosphate from D-glucose: step 2/4.</text>
</comment>
<dbReference type="PANTHER" id="PTHR11469:SF1">
    <property type="entry name" value="GLUCOSE-6-PHOSPHATE ISOMERASE"/>
    <property type="match status" value="1"/>
</dbReference>
<dbReference type="PROSITE" id="PS51463">
    <property type="entry name" value="P_GLUCOSE_ISOMERASE_3"/>
    <property type="match status" value="1"/>
</dbReference>
<sequence length="557" mass="63263">MPSKNNSKPSLTDLPAFEALEDHYNLINQLNMRHLFATDEKRGEKYSIKHKSLLLDYSKNRIVDETIPLLCDLAREVNLESWRDRMFAGDKINNTENRAVLHTALRNETNQPIYVDGEDIMPKINATIDKMEVFANKIRKGTWKGFSNRTITDIVNIGIGGSDLGPKMVYNALKPYHHKNLTVHFVSNVDGAHIDDILEDIDPETTLFIVSSKTFTTQETITNAHIARKWLLKSDAKEQDVSKHFVAVSTNIEEATKFGIDADNMFEFWDWVGGRYSLWSAIGLSIVLSVGMENFKKMLSGAHSMDEHFKETPLEENMPVIMGLLGVWYNNFFGAESHGIFPYDHYLRDLTFYLEQADMESNGKSVDRNGKKVDYATGPIIWGTSGINGQHAFYQAIHQGTQMIPSDFIVSILTHSSHQDQHDIMMANALAQTEALMKGRTLDETYSDFVESKVKLENVEDRIHHMVFEGNNPTNTLLLTKLTPRSLGMLIALYEHKIFVQGIIWNLNSFDQWGVELGKKLTKNILAEFGQPDPVTNHDSSTNSLINYYKSVVYGQD</sequence>
<proteinExistence type="inferred from homology"/>
<dbReference type="GO" id="GO:0097367">
    <property type="term" value="F:carbohydrate derivative binding"/>
    <property type="evidence" value="ECO:0007669"/>
    <property type="project" value="InterPro"/>
</dbReference>
<organism evidence="9 10">
    <name type="scientific">Cocleimonas flava</name>
    <dbReference type="NCBI Taxonomy" id="634765"/>
    <lineage>
        <taxon>Bacteria</taxon>
        <taxon>Pseudomonadati</taxon>
        <taxon>Pseudomonadota</taxon>
        <taxon>Gammaproteobacteria</taxon>
        <taxon>Thiotrichales</taxon>
        <taxon>Thiotrichaceae</taxon>
        <taxon>Cocleimonas</taxon>
    </lineage>
</organism>
<dbReference type="HAMAP" id="MF_00473">
    <property type="entry name" value="G6P_isomerase"/>
    <property type="match status" value="1"/>
</dbReference>
<dbReference type="GO" id="GO:0048029">
    <property type="term" value="F:monosaccharide binding"/>
    <property type="evidence" value="ECO:0007669"/>
    <property type="project" value="TreeGrafter"/>
</dbReference>
<dbReference type="InterPro" id="IPR018189">
    <property type="entry name" value="Phosphoglucose_isomerase_CS"/>
</dbReference>
<keyword evidence="3 7" id="KW-0312">Gluconeogenesis</keyword>
<dbReference type="PROSITE" id="PS00765">
    <property type="entry name" value="P_GLUCOSE_ISOMERASE_1"/>
    <property type="match status" value="1"/>
</dbReference>
<dbReference type="Pfam" id="PF00342">
    <property type="entry name" value="PGI"/>
    <property type="match status" value="1"/>
</dbReference>
<evidence type="ECO:0000313" key="9">
    <source>
        <dbReference type="EMBL" id="TCJ83199.1"/>
    </source>
</evidence>
<dbReference type="SUPFAM" id="SSF53697">
    <property type="entry name" value="SIS domain"/>
    <property type="match status" value="1"/>
</dbReference>
<dbReference type="GO" id="GO:0051156">
    <property type="term" value="P:glucose 6-phosphate metabolic process"/>
    <property type="evidence" value="ECO:0007669"/>
    <property type="project" value="TreeGrafter"/>
</dbReference>
<gene>
    <name evidence="7" type="primary">pgi</name>
    <name evidence="9" type="ORF">EV695_3939</name>
</gene>
<evidence type="ECO:0000256" key="7">
    <source>
        <dbReference type="HAMAP-Rule" id="MF_00473"/>
    </source>
</evidence>
<dbReference type="InterPro" id="IPR001672">
    <property type="entry name" value="G6P_Isomerase"/>
</dbReference>
<dbReference type="AlphaFoldDB" id="A0A4R1ETX0"/>
<dbReference type="GO" id="GO:0006094">
    <property type="term" value="P:gluconeogenesis"/>
    <property type="evidence" value="ECO:0007669"/>
    <property type="project" value="UniProtKB-UniRule"/>
</dbReference>
<accession>A0A4R1ETX0</accession>
<evidence type="ECO:0000256" key="6">
    <source>
        <dbReference type="ARBA" id="ARBA00029321"/>
    </source>
</evidence>
<comment type="similarity">
    <text evidence="2 7 8">Belongs to the GPI family.</text>
</comment>
<dbReference type="FunFam" id="1.10.1390.10:FF:000001">
    <property type="entry name" value="Glucose-6-phosphate isomerase"/>
    <property type="match status" value="1"/>
</dbReference>
<dbReference type="UniPathway" id="UPA00138"/>
<evidence type="ECO:0000256" key="5">
    <source>
        <dbReference type="ARBA" id="ARBA00023235"/>
    </source>
</evidence>
<dbReference type="GO" id="GO:0004347">
    <property type="term" value="F:glucose-6-phosphate isomerase activity"/>
    <property type="evidence" value="ECO:0007669"/>
    <property type="project" value="UniProtKB-UniRule"/>
</dbReference>
<dbReference type="EC" id="5.3.1.9" evidence="7"/>
<feature type="active site" evidence="7">
    <location>
        <position position="519"/>
    </location>
</feature>
<dbReference type="Gene3D" id="1.10.1390.10">
    <property type="match status" value="1"/>
</dbReference>
<keyword evidence="4 7" id="KW-0324">Glycolysis</keyword>
<dbReference type="CDD" id="cd05016">
    <property type="entry name" value="SIS_PGI_2"/>
    <property type="match status" value="1"/>
</dbReference>
<dbReference type="PROSITE" id="PS00174">
    <property type="entry name" value="P_GLUCOSE_ISOMERASE_2"/>
    <property type="match status" value="1"/>
</dbReference>
<dbReference type="UniPathway" id="UPA00109">
    <property type="reaction ID" value="UER00181"/>
</dbReference>
<evidence type="ECO:0000256" key="2">
    <source>
        <dbReference type="ARBA" id="ARBA00006604"/>
    </source>
</evidence>
<evidence type="ECO:0000256" key="3">
    <source>
        <dbReference type="ARBA" id="ARBA00022432"/>
    </source>
</evidence>
<dbReference type="InterPro" id="IPR035476">
    <property type="entry name" value="SIS_PGI_1"/>
</dbReference>
<reference evidence="9 10" key="1">
    <citation type="submission" date="2019-03" db="EMBL/GenBank/DDBJ databases">
        <title>Genomic Encyclopedia of Type Strains, Phase IV (KMG-IV): sequencing the most valuable type-strain genomes for metagenomic binning, comparative biology and taxonomic classification.</title>
        <authorList>
            <person name="Goeker M."/>
        </authorList>
    </citation>
    <scope>NUCLEOTIDE SEQUENCE [LARGE SCALE GENOMIC DNA]</scope>
    <source>
        <strain evidence="9 10">DSM 24830</strain>
    </source>
</reference>
<dbReference type="InterPro" id="IPR046348">
    <property type="entry name" value="SIS_dom_sf"/>
</dbReference>
<dbReference type="GO" id="GO:0006096">
    <property type="term" value="P:glycolytic process"/>
    <property type="evidence" value="ECO:0007669"/>
    <property type="project" value="UniProtKB-UniRule"/>
</dbReference>
<keyword evidence="5 7" id="KW-0413">Isomerase</keyword>